<feature type="domain" description="Peptidase S1" evidence="6">
    <location>
        <begin position="44"/>
        <end position="274"/>
    </location>
</feature>
<dbReference type="PANTHER" id="PTHR24252:SF18">
    <property type="entry name" value="OVOCHYMASE 1"/>
    <property type="match status" value="1"/>
</dbReference>
<dbReference type="PROSITE" id="PS50240">
    <property type="entry name" value="TRYPSIN_DOM"/>
    <property type="match status" value="1"/>
</dbReference>
<dbReference type="Pfam" id="PF00089">
    <property type="entry name" value="Trypsin"/>
    <property type="match status" value="1"/>
</dbReference>
<evidence type="ECO:0000256" key="3">
    <source>
        <dbReference type="ARBA" id="ARBA00022825"/>
    </source>
</evidence>
<evidence type="ECO:0000256" key="2">
    <source>
        <dbReference type="ARBA" id="ARBA00022801"/>
    </source>
</evidence>
<keyword evidence="1 5" id="KW-0645">Protease</keyword>
<keyword evidence="2 5" id="KW-0378">Hydrolase</keyword>
<evidence type="ECO:0000256" key="4">
    <source>
        <dbReference type="ARBA" id="ARBA00023157"/>
    </source>
</evidence>
<dbReference type="Proteomes" id="UP001608902">
    <property type="component" value="Unassembled WGS sequence"/>
</dbReference>
<organism evidence="7 8">
    <name type="scientific">Gnathostoma spinigerum</name>
    <dbReference type="NCBI Taxonomy" id="75299"/>
    <lineage>
        <taxon>Eukaryota</taxon>
        <taxon>Metazoa</taxon>
        <taxon>Ecdysozoa</taxon>
        <taxon>Nematoda</taxon>
        <taxon>Chromadorea</taxon>
        <taxon>Rhabditida</taxon>
        <taxon>Spirurina</taxon>
        <taxon>Gnathostomatomorpha</taxon>
        <taxon>Gnathostomatoidea</taxon>
        <taxon>Gnathostomatidae</taxon>
        <taxon>Gnathostoma</taxon>
    </lineage>
</organism>
<keyword evidence="8" id="KW-1185">Reference proteome</keyword>
<proteinExistence type="predicted"/>
<dbReference type="SMART" id="SM00020">
    <property type="entry name" value="Tryp_SPc"/>
    <property type="match status" value="1"/>
</dbReference>
<dbReference type="InterPro" id="IPR043504">
    <property type="entry name" value="Peptidase_S1_PA_chymotrypsin"/>
</dbReference>
<dbReference type="EMBL" id="JBGFUD010002850">
    <property type="protein sequence ID" value="MFH4978087.1"/>
    <property type="molecule type" value="Genomic_DNA"/>
</dbReference>
<dbReference type="InterPro" id="IPR018114">
    <property type="entry name" value="TRYPSIN_HIS"/>
</dbReference>
<name>A0ABD6EFR8_9BILA</name>
<dbReference type="SUPFAM" id="SSF50494">
    <property type="entry name" value="Trypsin-like serine proteases"/>
    <property type="match status" value="1"/>
</dbReference>
<dbReference type="GO" id="GO:0006508">
    <property type="term" value="P:proteolysis"/>
    <property type="evidence" value="ECO:0007669"/>
    <property type="project" value="UniProtKB-KW"/>
</dbReference>
<evidence type="ECO:0000313" key="7">
    <source>
        <dbReference type="EMBL" id="MFH4978087.1"/>
    </source>
</evidence>
<dbReference type="Gene3D" id="2.40.10.10">
    <property type="entry name" value="Trypsin-like serine proteases"/>
    <property type="match status" value="1"/>
</dbReference>
<evidence type="ECO:0000313" key="8">
    <source>
        <dbReference type="Proteomes" id="UP001608902"/>
    </source>
</evidence>
<accession>A0ABD6EFR8</accession>
<dbReference type="InterPro" id="IPR009003">
    <property type="entry name" value="Peptidase_S1_PA"/>
</dbReference>
<keyword evidence="4" id="KW-1015">Disulfide bond</keyword>
<reference evidence="7 8" key="1">
    <citation type="submission" date="2024-08" db="EMBL/GenBank/DDBJ databases">
        <title>Gnathostoma spinigerum genome.</title>
        <authorList>
            <person name="Gonzalez-Bertolin B."/>
            <person name="Monzon S."/>
            <person name="Zaballos A."/>
            <person name="Jimenez P."/>
            <person name="Dekumyoy P."/>
            <person name="Varona S."/>
            <person name="Cuesta I."/>
            <person name="Sumanam S."/>
            <person name="Adisakwattana P."/>
            <person name="Gasser R.B."/>
            <person name="Hernandez-Gonzalez A."/>
            <person name="Young N.D."/>
            <person name="Perteguer M.J."/>
        </authorList>
    </citation>
    <scope>NUCLEOTIDE SEQUENCE [LARGE SCALE GENOMIC DNA]</scope>
    <source>
        <strain evidence="7">AL3</strain>
        <tissue evidence="7">Liver</tissue>
    </source>
</reference>
<dbReference type="AlphaFoldDB" id="A0ABD6EFR8"/>
<dbReference type="PRINTS" id="PR00722">
    <property type="entry name" value="CHYMOTRYPSIN"/>
</dbReference>
<dbReference type="FunFam" id="2.40.10.10:FF:000003">
    <property type="entry name" value="Transmembrane serine protease 3"/>
    <property type="match status" value="1"/>
</dbReference>
<dbReference type="PROSITE" id="PS00134">
    <property type="entry name" value="TRYPSIN_HIS"/>
    <property type="match status" value="1"/>
</dbReference>
<protein>
    <recommendedName>
        <fullName evidence="6">Peptidase S1 domain-containing protein</fullName>
    </recommendedName>
</protein>
<dbReference type="InterPro" id="IPR001314">
    <property type="entry name" value="Peptidase_S1A"/>
</dbReference>
<dbReference type="InterPro" id="IPR001254">
    <property type="entry name" value="Trypsin_dom"/>
</dbReference>
<dbReference type="PROSITE" id="PS00135">
    <property type="entry name" value="TRYPSIN_SER"/>
    <property type="match status" value="1"/>
</dbReference>
<dbReference type="PANTHER" id="PTHR24252">
    <property type="entry name" value="ACROSIN-RELATED"/>
    <property type="match status" value="1"/>
</dbReference>
<evidence type="ECO:0000256" key="1">
    <source>
        <dbReference type="ARBA" id="ARBA00022670"/>
    </source>
</evidence>
<evidence type="ECO:0000256" key="5">
    <source>
        <dbReference type="RuleBase" id="RU363034"/>
    </source>
</evidence>
<comment type="caution">
    <text evidence="7">The sequence shown here is derived from an EMBL/GenBank/DDBJ whole genome shotgun (WGS) entry which is preliminary data.</text>
</comment>
<sequence length="277" mass="30395">MSLSDLSVHTCLTGPIGLTTPSCGISQYKPKMEEKDFQISGQRLTGAIETQPHSWPWTVEIVWRTGTHRCGGVLIEPKFVLTAAHCFDKSRDPQLYVVLVGGHAIGTGERHEIKKIAVHELYRVSKLHSNDIALLRIDPPAKLNETVQVVCLPTFPVAVNKMCVVTGWGRLMEDGPHPKALREIHVPILPSLSCSHSASYALRFDDASMFCAGYSEGGIDACQGDSGGPLMCEINGEWVLHGLVSWGQGCGEENHPGVYTKVYSFVGWINLKMLLFN</sequence>
<evidence type="ECO:0000259" key="6">
    <source>
        <dbReference type="PROSITE" id="PS50240"/>
    </source>
</evidence>
<gene>
    <name evidence="7" type="ORF">AB6A40_004796</name>
</gene>
<dbReference type="CDD" id="cd00190">
    <property type="entry name" value="Tryp_SPc"/>
    <property type="match status" value="1"/>
</dbReference>
<keyword evidence="3 5" id="KW-0720">Serine protease</keyword>
<dbReference type="InterPro" id="IPR033116">
    <property type="entry name" value="TRYPSIN_SER"/>
</dbReference>
<dbReference type="GO" id="GO:0008236">
    <property type="term" value="F:serine-type peptidase activity"/>
    <property type="evidence" value="ECO:0007669"/>
    <property type="project" value="UniProtKB-KW"/>
</dbReference>